<dbReference type="PANTHER" id="PTHR35813:SF1">
    <property type="entry name" value="INNER MEMBRANE PROTEIN YBAN"/>
    <property type="match status" value="1"/>
</dbReference>
<proteinExistence type="predicted"/>
<dbReference type="PANTHER" id="PTHR35813">
    <property type="entry name" value="INNER MEMBRANE PROTEIN YBAN"/>
    <property type="match status" value="1"/>
</dbReference>
<organism evidence="2 3">
    <name type="scientific">Caenibius tardaugens NBRC 16725</name>
    <dbReference type="NCBI Taxonomy" id="1219035"/>
    <lineage>
        <taxon>Bacteria</taxon>
        <taxon>Pseudomonadati</taxon>
        <taxon>Pseudomonadota</taxon>
        <taxon>Alphaproteobacteria</taxon>
        <taxon>Sphingomonadales</taxon>
        <taxon>Erythrobacteraceae</taxon>
        <taxon>Caenibius</taxon>
    </lineage>
</organism>
<dbReference type="KEGG" id="ntd:EGO55_15125"/>
<dbReference type="InterPro" id="IPR007401">
    <property type="entry name" value="DUF454"/>
</dbReference>
<keyword evidence="1" id="KW-0812">Transmembrane</keyword>
<dbReference type="EMBL" id="BASZ01000001">
    <property type="protein sequence ID" value="GAD47630.1"/>
    <property type="molecule type" value="Genomic_DNA"/>
</dbReference>
<gene>
    <name evidence="2" type="ORF">NT2_01_04010</name>
</gene>
<evidence type="ECO:0000313" key="3">
    <source>
        <dbReference type="Proteomes" id="UP000016568"/>
    </source>
</evidence>
<reference evidence="2 3" key="1">
    <citation type="submission" date="2013-09" db="EMBL/GenBank/DDBJ databases">
        <title>Whole genome shotgun sequence of Novosphingobium tardaugens NBRC 16725.</title>
        <authorList>
            <person name="Isaki S."/>
            <person name="Hosoyama A."/>
            <person name="Tsuchikane K."/>
            <person name="Katsumata H."/>
            <person name="Ando Y."/>
            <person name="Yamazaki S."/>
            <person name="Fujita N."/>
        </authorList>
    </citation>
    <scope>NUCLEOTIDE SEQUENCE [LARGE SCALE GENOMIC DNA]</scope>
    <source>
        <strain evidence="2 3">NBRC 16725</strain>
    </source>
</reference>
<protein>
    <recommendedName>
        <fullName evidence="4">Inner membrane protein YbaN</fullName>
    </recommendedName>
</protein>
<keyword evidence="1" id="KW-0472">Membrane</keyword>
<accession>U2YHK3</accession>
<dbReference type="PIRSF" id="PIRSF016789">
    <property type="entry name" value="DUF454"/>
    <property type="match status" value="1"/>
</dbReference>
<keyword evidence="1" id="KW-1133">Transmembrane helix</keyword>
<sequence>MRRVYFIAGVTSVGLGLVGIALPIMPTVPFLILAAWCFGKSHPEFERRLLDHPRYGHHIRLWRERGAIARIGKVGATLAFSGSIIMGFVFMAWPWSLVPLGVAIIALSWIWTRPDS</sequence>
<dbReference type="GO" id="GO:0005886">
    <property type="term" value="C:plasma membrane"/>
    <property type="evidence" value="ECO:0007669"/>
    <property type="project" value="TreeGrafter"/>
</dbReference>
<feature type="transmembrane region" description="Helical" evidence="1">
    <location>
        <begin position="92"/>
        <end position="111"/>
    </location>
</feature>
<dbReference type="RefSeq" id="WP_021688537.1">
    <property type="nucleotide sequence ID" value="NZ_BASZ01000001.1"/>
</dbReference>
<dbReference type="Pfam" id="PF04304">
    <property type="entry name" value="DUF454"/>
    <property type="match status" value="1"/>
</dbReference>
<evidence type="ECO:0008006" key="4">
    <source>
        <dbReference type="Google" id="ProtNLM"/>
    </source>
</evidence>
<name>U2YHK3_9SPHN</name>
<dbReference type="eggNOG" id="COG2832">
    <property type="taxonomic scope" value="Bacteria"/>
</dbReference>
<evidence type="ECO:0000256" key="1">
    <source>
        <dbReference type="SAM" id="Phobius"/>
    </source>
</evidence>
<evidence type="ECO:0000313" key="2">
    <source>
        <dbReference type="EMBL" id="GAD47630.1"/>
    </source>
</evidence>
<keyword evidence="3" id="KW-1185">Reference proteome</keyword>
<dbReference type="AlphaFoldDB" id="U2YHK3"/>
<comment type="caution">
    <text evidence="2">The sequence shown here is derived from an EMBL/GenBank/DDBJ whole genome shotgun (WGS) entry which is preliminary data.</text>
</comment>
<dbReference type="Proteomes" id="UP000016568">
    <property type="component" value="Unassembled WGS sequence"/>
</dbReference>
<feature type="transmembrane region" description="Helical" evidence="1">
    <location>
        <begin position="6"/>
        <end position="39"/>
    </location>
</feature>
<dbReference type="OrthoDB" id="9816293at2"/>